<proteinExistence type="predicted"/>
<feature type="compositionally biased region" description="Polar residues" evidence="2">
    <location>
        <begin position="1"/>
        <end position="11"/>
    </location>
</feature>
<protein>
    <recommendedName>
        <fullName evidence="3">DC1 domain-containing protein</fullName>
    </recommendedName>
</protein>
<evidence type="ECO:0000313" key="5">
    <source>
        <dbReference type="Proteomes" id="UP001141806"/>
    </source>
</evidence>
<dbReference type="AlphaFoldDB" id="A0A9Q0KZJ6"/>
<accession>A0A9Q0KZJ6</accession>
<evidence type="ECO:0000313" key="4">
    <source>
        <dbReference type="EMBL" id="KAJ4979535.1"/>
    </source>
</evidence>
<dbReference type="InterPro" id="IPR004146">
    <property type="entry name" value="DC1"/>
</dbReference>
<dbReference type="Pfam" id="PF03107">
    <property type="entry name" value="C1_2"/>
    <property type="match status" value="3"/>
</dbReference>
<evidence type="ECO:0000259" key="3">
    <source>
        <dbReference type="Pfam" id="PF03107"/>
    </source>
</evidence>
<evidence type="ECO:0000256" key="2">
    <source>
        <dbReference type="SAM" id="MobiDB-lite"/>
    </source>
</evidence>
<name>A0A9Q0KZJ6_9MAGN</name>
<dbReference type="EMBL" id="JAMYWD010000002">
    <property type="protein sequence ID" value="KAJ4979535.1"/>
    <property type="molecule type" value="Genomic_DNA"/>
</dbReference>
<dbReference type="InterPro" id="IPR046349">
    <property type="entry name" value="C1-like_sf"/>
</dbReference>
<dbReference type="PANTHER" id="PTHR46288">
    <property type="entry name" value="PHORBOL-ESTER/DAG-TYPE DOMAIN-CONTAINING PROTEIN"/>
    <property type="match status" value="1"/>
</dbReference>
<dbReference type="PANTHER" id="PTHR46288:SF83">
    <property type="entry name" value="CYSTEINE_HISTIDINE-RICH C1 DOMAIN FAMILY PROTEIN"/>
    <property type="match status" value="1"/>
</dbReference>
<feature type="domain" description="DC1" evidence="3">
    <location>
        <begin position="18"/>
        <end position="67"/>
    </location>
</feature>
<dbReference type="OrthoDB" id="1877533at2759"/>
<organism evidence="4 5">
    <name type="scientific">Protea cynaroides</name>
    <dbReference type="NCBI Taxonomy" id="273540"/>
    <lineage>
        <taxon>Eukaryota</taxon>
        <taxon>Viridiplantae</taxon>
        <taxon>Streptophyta</taxon>
        <taxon>Embryophyta</taxon>
        <taxon>Tracheophyta</taxon>
        <taxon>Spermatophyta</taxon>
        <taxon>Magnoliopsida</taxon>
        <taxon>Proteales</taxon>
        <taxon>Proteaceae</taxon>
        <taxon>Protea</taxon>
    </lineage>
</organism>
<dbReference type="Proteomes" id="UP001141806">
    <property type="component" value="Unassembled WGS sequence"/>
</dbReference>
<reference evidence="4" key="1">
    <citation type="journal article" date="2023" name="Plant J.">
        <title>The genome of the king protea, Protea cynaroides.</title>
        <authorList>
            <person name="Chang J."/>
            <person name="Duong T.A."/>
            <person name="Schoeman C."/>
            <person name="Ma X."/>
            <person name="Roodt D."/>
            <person name="Barker N."/>
            <person name="Li Z."/>
            <person name="Van de Peer Y."/>
            <person name="Mizrachi E."/>
        </authorList>
    </citation>
    <scope>NUCLEOTIDE SEQUENCE</scope>
    <source>
        <tissue evidence="4">Young leaves</tissue>
    </source>
</reference>
<keyword evidence="1" id="KW-0677">Repeat</keyword>
<feature type="domain" description="DC1" evidence="3">
    <location>
        <begin position="82"/>
        <end position="125"/>
    </location>
</feature>
<evidence type="ECO:0000256" key="1">
    <source>
        <dbReference type="ARBA" id="ARBA00022737"/>
    </source>
</evidence>
<keyword evidence="5" id="KW-1185">Reference proteome</keyword>
<gene>
    <name evidence="4" type="ORF">NE237_010315</name>
</gene>
<sequence>MGQLNGQTSIHKPSIHHFSHPHPLELQVSNPQEEATNVIVSCSGCKLKASNTFYACKPCNYILHISCSQIAQQITHPADANHTLSLLPVPAYPEGFFNCDACGKSGNGFSYHCQDCNIDIHTLCARMPLSINHQSHHHSLTLTFSPPYQSKSFTCDVCRQVGSNHWLYRCNLCEFDAHLGCAITKPEKPVPAQKTVRPNMYNPNQVVNRNVGPNPRSGHGNGLFNNTVQKFVNSAAQQIGHDLVQDIMGGGGGGAGRGGVGWGTFGSPNFGAGVGRGSFGAPNFGGGVGRGNFGAPHFGGGVGRGSFGAPHFGGGVGRGSFGAPHFGGGVGRGSFGSPHFGGGVGRGSFGTPNFGGGVAPDSGGGVPNFDGCVAPDSSGGVPNFDGGVTPDYRGAIPNFGGCVAPDSSGGAPNFGADFSSNFDNGSYGGMDAGFAPFDGYGVVPDFSGGGGYDFGVDFSSSFDGTYGGMDGGFAGFNSNGGVFDFSGGGACDFGVDFSSSFDGGMNGGFAGF</sequence>
<dbReference type="SUPFAM" id="SSF57889">
    <property type="entry name" value="Cysteine-rich domain"/>
    <property type="match status" value="1"/>
</dbReference>
<feature type="domain" description="DC1" evidence="3">
    <location>
        <begin position="134"/>
        <end position="182"/>
    </location>
</feature>
<comment type="caution">
    <text evidence="4">The sequence shown here is derived from an EMBL/GenBank/DDBJ whole genome shotgun (WGS) entry which is preliminary data.</text>
</comment>
<feature type="region of interest" description="Disordered" evidence="2">
    <location>
        <begin position="1"/>
        <end position="22"/>
    </location>
</feature>